<name>A0ABY5HNE0_9GAMM</name>
<feature type="region of interest" description="Disordered" evidence="1">
    <location>
        <begin position="306"/>
        <end position="337"/>
    </location>
</feature>
<feature type="compositionally biased region" description="Basic and acidic residues" evidence="1">
    <location>
        <begin position="306"/>
        <end position="318"/>
    </location>
</feature>
<dbReference type="EMBL" id="CP073347">
    <property type="protein sequence ID" value="UTW13951.1"/>
    <property type="molecule type" value="Genomic_DNA"/>
</dbReference>
<organism evidence="3 4">
    <name type="scientific">Marinobacterium rhizophilum</name>
    <dbReference type="NCBI Taxonomy" id="420402"/>
    <lineage>
        <taxon>Bacteria</taxon>
        <taxon>Pseudomonadati</taxon>
        <taxon>Pseudomonadota</taxon>
        <taxon>Gammaproteobacteria</taxon>
        <taxon>Oceanospirillales</taxon>
        <taxon>Oceanospirillaceae</taxon>
        <taxon>Marinobacterium</taxon>
    </lineage>
</organism>
<dbReference type="RefSeq" id="WP_255856146.1">
    <property type="nucleotide sequence ID" value="NZ_CP073347.1"/>
</dbReference>
<evidence type="ECO:0000313" key="4">
    <source>
        <dbReference type="Proteomes" id="UP001058461"/>
    </source>
</evidence>
<protein>
    <recommendedName>
        <fullName evidence="2">DnaT DNA-binding domain-containing protein</fullName>
    </recommendedName>
</protein>
<proteinExistence type="predicted"/>
<dbReference type="Gene3D" id="1.10.8.1180">
    <property type="match status" value="1"/>
</dbReference>
<dbReference type="Proteomes" id="UP001058461">
    <property type="component" value="Chromosome"/>
</dbReference>
<keyword evidence="4" id="KW-1185">Reference proteome</keyword>
<evidence type="ECO:0000259" key="2">
    <source>
        <dbReference type="Pfam" id="PF17948"/>
    </source>
</evidence>
<reference evidence="3" key="1">
    <citation type="submission" date="2021-04" db="EMBL/GenBank/DDBJ databases">
        <title>Oceanospirillales bacteria with DddD are important DMSP degraders in coastal seawater.</title>
        <authorList>
            <person name="Liu J."/>
        </authorList>
    </citation>
    <scope>NUCLEOTIDE SEQUENCE</scope>
    <source>
        <strain evidence="3">D13-1</strain>
    </source>
</reference>
<gene>
    <name evidence="3" type="ORF">KDW95_10080</name>
</gene>
<feature type="domain" description="DnaT DNA-binding" evidence="2">
    <location>
        <begin position="242"/>
        <end position="306"/>
    </location>
</feature>
<evidence type="ECO:0000313" key="3">
    <source>
        <dbReference type="EMBL" id="UTW13951.1"/>
    </source>
</evidence>
<accession>A0ABY5HNE0</accession>
<sequence>MGYCFPEQPILFYPSLARRIGSDEALLLAIYHDRARSSGRGESAELVLSRAQWLKVADFWDEAYLRSVTESLVRQGCIRGSVDSALVRLSLLSRTESVEPAVAAPAGQDAVVAEAVVEVAAADAAGDELPLSPAISAAGGASDLSGAGWNDGYGPEFAPAAAPWPEPIRQAQPVPAEPLSRLDVRDTPPRPLTRQALRAQPQTLQARGPAPTFGGASGWRRHKDELQMLFEQHEERNQQLKPMQLGWRPSETFFALLPRHSISEEYAEGLLDEFVLYWLDKDRKETNWDQKFLAWVKREWVRKQTREGRDSSADKERQTGFNNENTRRDTREKRKQVTAAIMDIRDTDW</sequence>
<dbReference type="Pfam" id="PF17948">
    <property type="entry name" value="DnaT"/>
    <property type="match status" value="1"/>
</dbReference>
<evidence type="ECO:0000256" key="1">
    <source>
        <dbReference type="SAM" id="MobiDB-lite"/>
    </source>
</evidence>
<dbReference type="InterPro" id="IPR040480">
    <property type="entry name" value="DnaT_DNA_bind"/>
</dbReference>